<dbReference type="Gene3D" id="3.30.2180.10">
    <property type="entry name" value="ATP12-like"/>
    <property type="match status" value="1"/>
</dbReference>
<evidence type="ECO:0000256" key="1">
    <source>
        <dbReference type="ARBA" id="ARBA00004173"/>
    </source>
</evidence>
<dbReference type="InterPro" id="IPR042272">
    <property type="entry name" value="ATP12_ATP_synth-F1-assembly_N"/>
</dbReference>
<dbReference type="InterPro" id="IPR011419">
    <property type="entry name" value="ATP12_ATP_synth-F1-assembly"/>
</dbReference>
<proteinExistence type="inferred from homology"/>
<name>A0AAD2CGB7_9STRA</name>
<comment type="subcellular location">
    <subcellularLocation>
        <location evidence="1">Mitochondrion</location>
    </subcellularLocation>
</comment>
<keyword evidence="4" id="KW-0496">Mitochondrion</keyword>
<dbReference type="PANTHER" id="PTHR21013:SF10">
    <property type="entry name" value="ATP SYNTHASE MITOCHONDRIAL F1 COMPLEX ASSEMBLY FACTOR 2"/>
    <property type="match status" value="1"/>
</dbReference>
<evidence type="ECO:0008006" key="8">
    <source>
        <dbReference type="Google" id="ProtNLM"/>
    </source>
</evidence>
<dbReference type="PANTHER" id="PTHR21013">
    <property type="entry name" value="ATP SYNTHASE MITOCHONDRIAL F1 COMPLEX ASSEMBLY FACTOR 2/ATP12 PROTEIN, MITOCHONDRIAL PRECURSOR"/>
    <property type="match status" value="1"/>
</dbReference>
<evidence type="ECO:0000313" key="7">
    <source>
        <dbReference type="Proteomes" id="UP001295423"/>
    </source>
</evidence>
<sequence>MMQSVVKSFRLSSRSQRLLNTSAACSEKVTSRDTRLAGRLRFYKEVDVTDVSAPWQESEVKLDDTIASPISAGVDGSDSASGVKYLQDLGSSQLEYMLSPRRPGSVDTTDSPIGWFGVTLDGKTLKTPMGQTLSVPSQSLAIAIAAEWDAQEKYLKPAGMPLMTLACTTLDQVAHNPQVYRQECLNFLPTDTTCFWADPTTDRGLHRRQTEAWKDLHDFVEKKFRHAPAYAMGTNEGMIMVRKRENRNKPSGLPHNQELFDSATEWTFALDAWHLAALSSMCSQGKSFLLGWAVLESGSPFKEVRQAIEASRVEEEFQISSWGLVEGGHDYDRLNCSIQMNSAEVFSKAILLDNEL</sequence>
<dbReference type="Gene3D" id="1.10.3580.10">
    <property type="entry name" value="ATP12 ATPase"/>
    <property type="match status" value="1"/>
</dbReference>
<dbReference type="GO" id="GO:0033615">
    <property type="term" value="P:mitochondrial proton-transporting ATP synthase complex assembly"/>
    <property type="evidence" value="ECO:0007669"/>
    <property type="project" value="TreeGrafter"/>
</dbReference>
<comment type="caution">
    <text evidence="6">The sequence shown here is derived from an EMBL/GenBank/DDBJ whole genome shotgun (WGS) entry which is preliminary data.</text>
</comment>
<evidence type="ECO:0000256" key="2">
    <source>
        <dbReference type="ARBA" id="ARBA00008231"/>
    </source>
</evidence>
<evidence type="ECO:0000256" key="3">
    <source>
        <dbReference type="ARBA" id="ARBA00022946"/>
    </source>
</evidence>
<organism evidence="6 7">
    <name type="scientific">Cylindrotheca closterium</name>
    <dbReference type="NCBI Taxonomy" id="2856"/>
    <lineage>
        <taxon>Eukaryota</taxon>
        <taxon>Sar</taxon>
        <taxon>Stramenopiles</taxon>
        <taxon>Ochrophyta</taxon>
        <taxon>Bacillariophyta</taxon>
        <taxon>Bacillariophyceae</taxon>
        <taxon>Bacillariophycidae</taxon>
        <taxon>Bacillariales</taxon>
        <taxon>Bacillariaceae</taxon>
        <taxon>Cylindrotheca</taxon>
    </lineage>
</organism>
<reference evidence="6" key="1">
    <citation type="submission" date="2023-08" db="EMBL/GenBank/DDBJ databases">
        <authorList>
            <person name="Audoor S."/>
            <person name="Bilcke G."/>
        </authorList>
    </citation>
    <scope>NUCLEOTIDE SEQUENCE</scope>
</reference>
<gene>
    <name evidence="6" type="ORF">CYCCA115_LOCUS3521</name>
</gene>
<accession>A0AAD2CGB7</accession>
<evidence type="ECO:0000256" key="5">
    <source>
        <dbReference type="ARBA" id="ARBA00023186"/>
    </source>
</evidence>
<dbReference type="Pfam" id="PF07542">
    <property type="entry name" value="ATP12"/>
    <property type="match status" value="1"/>
</dbReference>
<dbReference type="GO" id="GO:0005739">
    <property type="term" value="C:mitochondrion"/>
    <property type="evidence" value="ECO:0007669"/>
    <property type="project" value="UniProtKB-SubCell"/>
</dbReference>
<dbReference type="Proteomes" id="UP001295423">
    <property type="component" value="Unassembled WGS sequence"/>
</dbReference>
<keyword evidence="3" id="KW-0809">Transit peptide</keyword>
<protein>
    <recommendedName>
        <fullName evidence="8">ATP synthase mitochondrial F1 complex assembly factor 2</fullName>
    </recommendedName>
</protein>
<dbReference type="InterPro" id="IPR023335">
    <property type="entry name" value="ATP12_ortho_dom_sf"/>
</dbReference>
<evidence type="ECO:0000313" key="6">
    <source>
        <dbReference type="EMBL" id="CAJ1933922.1"/>
    </source>
</evidence>
<keyword evidence="7" id="KW-1185">Reference proteome</keyword>
<evidence type="ECO:0000256" key="4">
    <source>
        <dbReference type="ARBA" id="ARBA00023128"/>
    </source>
</evidence>
<dbReference type="EMBL" id="CAKOGP040000313">
    <property type="protein sequence ID" value="CAJ1933922.1"/>
    <property type="molecule type" value="Genomic_DNA"/>
</dbReference>
<comment type="similarity">
    <text evidence="2">Belongs to the ATP12 family.</text>
</comment>
<keyword evidence="5" id="KW-0143">Chaperone</keyword>
<dbReference type="SUPFAM" id="SSF160909">
    <property type="entry name" value="ATP12-like"/>
    <property type="match status" value="1"/>
</dbReference>
<dbReference type="AlphaFoldDB" id="A0AAD2CGB7"/>